<dbReference type="AlphaFoldDB" id="A0A8J7DU91"/>
<keyword evidence="3" id="KW-1185">Reference proteome</keyword>
<evidence type="ECO:0000259" key="1">
    <source>
        <dbReference type="PROSITE" id="PS51154"/>
    </source>
</evidence>
<protein>
    <submittedName>
        <fullName evidence="2">Macro domain-containing protein</fullName>
    </submittedName>
</protein>
<comment type="caution">
    <text evidence="2">The sequence shown here is derived from an EMBL/GenBank/DDBJ whole genome shotgun (WGS) entry which is preliminary data.</text>
</comment>
<proteinExistence type="predicted"/>
<name>A0A8J7DU91_9CYAN</name>
<feature type="domain" description="Macro" evidence="1">
    <location>
        <begin position="64"/>
        <end position="250"/>
    </location>
</feature>
<dbReference type="Proteomes" id="UP000654482">
    <property type="component" value="Unassembled WGS sequence"/>
</dbReference>
<dbReference type="PROSITE" id="PS51154">
    <property type="entry name" value="MACRO"/>
    <property type="match status" value="1"/>
</dbReference>
<gene>
    <name evidence="2" type="ORF">IQ249_05830</name>
</gene>
<dbReference type="SUPFAM" id="SSF52949">
    <property type="entry name" value="Macro domain-like"/>
    <property type="match status" value="1"/>
</dbReference>
<dbReference type="InterPro" id="IPR002589">
    <property type="entry name" value="Macro_dom"/>
</dbReference>
<evidence type="ECO:0000313" key="2">
    <source>
        <dbReference type="EMBL" id="MBE9115416.1"/>
    </source>
</evidence>
<reference evidence="2" key="1">
    <citation type="submission" date="2020-10" db="EMBL/GenBank/DDBJ databases">
        <authorList>
            <person name="Castelo-Branco R."/>
            <person name="Eusebio N."/>
            <person name="Adriana R."/>
            <person name="Vieira A."/>
            <person name="Brugerolle De Fraissinette N."/>
            <person name="Rezende De Castro R."/>
            <person name="Schneider M.P."/>
            <person name="Vasconcelos V."/>
            <person name="Leao P.N."/>
        </authorList>
    </citation>
    <scope>NUCLEOTIDE SEQUENCE</scope>
    <source>
        <strain evidence="2">LEGE 07157</strain>
    </source>
</reference>
<organism evidence="2 3">
    <name type="scientific">Lusitaniella coriacea LEGE 07157</name>
    <dbReference type="NCBI Taxonomy" id="945747"/>
    <lineage>
        <taxon>Bacteria</taxon>
        <taxon>Bacillati</taxon>
        <taxon>Cyanobacteriota</taxon>
        <taxon>Cyanophyceae</taxon>
        <taxon>Spirulinales</taxon>
        <taxon>Lusitaniellaceae</taxon>
        <taxon>Lusitaniella</taxon>
    </lineage>
</organism>
<dbReference type="InterPro" id="IPR043472">
    <property type="entry name" value="Macro_dom-like"/>
</dbReference>
<dbReference type="EMBL" id="JADEWZ010000006">
    <property type="protein sequence ID" value="MBE9115416.1"/>
    <property type="molecule type" value="Genomic_DNA"/>
</dbReference>
<dbReference type="Gene3D" id="3.40.220.10">
    <property type="entry name" value="Leucine Aminopeptidase, subunit E, domain 1"/>
    <property type="match status" value="1"/>
</dbReference>
<dbReference type="SMART" id="SM00506">
    <property type="entry name" value="A1pp"/>
    <property type="match status" value="1"/>
</dbReference>
<dbReference type="Pfam" id="PF01661">
    <property type="entry name" value="Macro"/>
    <property type="match status" value="1"/>
</dbReference>
<evidence type="ECO:0000313" key="3">
    <source>
        <dbReference type="Proteomes" id="UP000654482"/>
    </source>
</evidence>
<accession>A0A8J7DU91</accession>
<sequence length="250" mass="28555">MNFRFNNRNWLSVWFLDRYSIKQSVISQKLTICPNVYYFLSLWSIEVKLTDLKLILVDPIPELCDEWRQKFDGIESVSVVNGYFEELAEFDCMVSAGNSFGLMDGGVDLAIIRYFGLDLMDRVQDYILQDFRGEQPIGTSFIVRTGHPHHPFLAHTPTMRVPMSISQTDNVYQAMWAMLLAVWHHNQKEEQKIHIVACPGLGTATGKVPFHRAAKQMALAYKNFLHPPDAISWPYAITRQNAIGAGGDLQ</sequence>